<dbReference type="InterPro" id="IPR044946">
    <property type="entry name" value="Restrct_endonuc_typeI_TRD_sf"/>
</dbReference>
<evidence type="ECO:0000256" key="3">
    <source>
        <dbReference type="ARBA" id="ARBA00023125"/>
    </source>
</evidence>
<dbReference type="Gene3D" id="1.10.287.1120">
    <property type="entry name" value="Bipartite methylase S protein"/>
    <property type="match status" value="1"/>
</dbReference>
<dbReference type="Pfam" id="PF01420">
    <property type="entry name" value="Methylase_S"/>
    <property type="match status" value="2"/>
</dbReference>
<dbReference type="AlphaFoldDB" id="A0A7K4DM40"/>
<keyword evidence="3" id="KW-0238">DNA-binding</keyword>
<evidence type="ECO:0000256" key="2">
    <source>
        <dbReference type="ARBA" id="ARBA00022747"/>
    </source>
</evidence>
<protein>
    <recommendedName>
        <fullName evidence="4">Type I restriction modification DNA specificity domain-containing protein</fullName>
    </recommendedName>
</protein>
<evidence type="ECO:0000313" key="6">
    <source>
        <dbReference type="Proteomes" id="UP000591058"/>
    </source>
</evidence>
<accession>A0A7K4DM40</accession>
<dbReference type="Proteomes" id="UP000591058">
    <property type="component" value="Unassembled WGS sequence"/>
</dbReference>
<evidence type="ECO:0000313" key="5">
    <source>
        <dbReference type="EMBL" id="NMO09492.1"/>
    </source>
</evidence>
<dbReference type="RefSeq" id="WP_169032755.1">
    <property type="nucleotide sequence ID" value="NZ_JABBYL010000022.1"/>
</dbReference>
<feature type="domain" description="Type I restriction modification DNA specificity" evidence="4">
    <location>
        <begin position="20"/>
        <end position="196"/>
    </location>
</feature>
<dbReference type="GO" id="GO:0003677">
    <property type="term" value="F:DNA binding"/>
    <property type="evidence" value="ECO:0007669"/>
    <property type="project" value="UniProtKB-KW"/>
</dbReference>
<evidence type="ECO:0000259" key="4">
    <source>
        <dbReference type="Pfam" id="PF01420"/>
    </source>
</evidence>
<dbReference type="InterPro" id="IPR000055">
    <property type="entry name" value="Restrct_endonuc_typeI_TRD"/>
</dbReference>
<dbReference type="PANTHER" id="PTHR30408:SF12">
    <property type="entry name" value="TYPE I RESTRICTION ENZYME MJAVIII SPECIFICITY SUBUNIT"/>
    <property type="match status" value="1"/>
</dbReference>
<name>A0A7K4DM40_9EURY</name>
<reference evidence="5 6" key="1">
    <citation type="submission" date="2020-04" db="EMBL/GenBank/DDBJ databases">
        <title>Draft genome of Methanobacterium subterraneum isolated from animal feces.</title>
        <authorList>
            <person name="Ouboter H.T."/>
            <person name="Berger S."/>
            <person name="Gungor E."/>
            <person name="Jetten M.S.M."/>
            <person name="Welte C.U."/>
        </authorList>
    </citation>
    <scope>NUCLEOTIDE SEQUENCE [LARGE SCALE GENOMIC DNA]</scope>
    <source>
        <strain evidence="5">HO_2020</strain>
    </source>
</reference>
<gene>
    <name evidence="5" type="ORF">HG719_06565</name>
</gene>
<organism evidence="5 6">
    <name type="scientific">Methanobacterium subterraneum</name>
    <dbReference type="NCBI Taxonomy" id="59277"/>
    <lineage>
        <taxon>Archaea</taxon>
        <taxon>Methanobacteriati</taxon>
        <taxon>Methanobacteriota</taxon>
        <taxon>Methanomada group</taxon>
        <taxon>Methanobacteria</taxon>
        <taxon>Methanobacteriales</taxon>
        <taxon>Methanobacteriaceae</taxon>
        <taxon>Methanobacterium</taxon>
    </lineage>
</organism>
<dbReference type="GO" id="GO:0009307">
    <property type="term" value="P:DNA restriction-modification system"/>
    <property type="evidence" value="ECO:0007669"/>
    <property type="project" value="UniProtKB-KW"/>
</dbReference>
<dbReference type="SUPFAM" id="SSF116734">
    <property type="entry name" value="DNA methylase specificity domain"/>
    <property type="match status" value="2"/>
</dbReference>
<sequence length="450" mass="51587">MKLKPYPEYKDSVEWIGEIPKNWNCSKIKHIADVKISNVDKKSKPYEPDVLLCNYTDVYNNEFIIDNLDFMKATASIEQIKKLSLKKGDVIITKDSEAADDIAVPALVKDNFDNVVCGYHLALIRPDVDIQGDYLFRLLESKQINDQFVIAANGVTRFGISTYPIKNSYLMVPSIEEQEKISSFLDKKTSEIDLTIEKDTRLIELLKEKRTSLINRVVTKGLDPTVKMKDSGAEWIGEIPEDWEMMKFKRVSSKITQGPNPDLSADVELSNYKVLKTKDLYDDGIRYNFTDYLSEDAYLDCVNSRLEDQDILITIVGHGSIGKINIFESQKEHYIFTRAIALVRPLTNQINPIFIKYFFQSKLGKELLYSLIEGSTGQEVIKTTKLSDLKIIRPPIEYQNEIIEILDIKTQNIDLTIQKIQDNIELLEEYKKSLIHHVVTGKVDVREVAV</sequence>
<dbReference type="InterPro" id="IPR052021">
    <property type="entry name" value="Type-I_RS_S_subunit"/>
</dbReference>
<comment type="similarity">
    <text evidence="1">Belongs to the type-I restriction system S methylase family.</text>
</comment>
<dbReference type="Gene3D" id="3.90.220.20">
    <property type="entry name" value="DNA methylase specificity domains"/>
    <property type="match status" value="2"/>
</dbReference>
<keyword evidence="2" id="KW-0680">Restriction system</keyword>
<evidence type="ECO:0000256" key="1">
    <source>
        <dbReference type="ARBA" id="ARBA00010923"/>
    </source>
</evidence>
<proteinExistence type="inferred from homology"/>
<dbReference type="EMBL" id="JABBYL010000022">
    <property type="protein sequence ID" value="NMO09492.1"/>
    <property type="molecule type" value="Genomic_DNA"/>
</dbReference>
<dbReference type="PANTHER" id="PTHR30408">
    <property type="entry name" value="TYPE-1 RESTRICTION ENZYME ECOKI SPECIFICITY PROTEIN"/>
    <property type="match status" value="1"/>
</dbReference>
<comment type="caution">
    <text evidence="5">The sequence shown here is derived from an EMBL/GenBank/DDBJ whole genome shotgun (WGS) entry which is preliminary data.</text>
</comment>
<feature type="domain" description="Type I restriction modification DNA specificity" evidence="4">
    <location>
        <begin position="240"/>
        <end position="424"/>
    </location>
</feature>